<evidence type="ECO:0000256" key="1">
    <source>
        <dbReference type="SAM" id="MobiDB-lite"/>
    </source>
</evidence>
<proteinExistence type="predicted"/>
<organism evidence="3 4">
    <name type="scientific">Methylocella tundrae</name>
    <dbReference type="NCBI Taxonomy" id="227605"/>
    <lineage>
        <taxon>Bacteria</taxon>
        <taxon>Pseudomonadati</taxon>
        <taxon>Pseudomonadota</taxon>
        <taxon>Alphaproteobacteria</taxon>
        <taxon>Hyphomicrobiales</taxon>
        <taxon>Beijerinckiaceae</taxon>
        <taxon>Methylocella</taxon>
    </lineage>
</organism>
<evidence type="ECO:0000313" key="3">
    <source>
        <dbReference type="EMBL" id="VTZ49559.1"/>
    </source>
</evidence>
<dbReference type="AlphaFoldDB" id="A0A8B6M5B6"/>
<reference evidence="3 4" key="1">
    <citation type="submission" date="2019-05" db="EMBL/GenBank/DDBJ databases">
        <authorList>
            <person name="Farhan Ul Haque M."/>
        </authorList>
    </citation>
    <scope>NUCLEOTIDE SEQUENCE [LARGE SCALE GENOMIC DNA]</scope>
    <source>
        <strain evidence="3">2</strain>
    </source>
</reference>
<dbReference type="PANTHER" id="PTHR46889:SF4">
    <property type="entry name" value="TRANSPOSASE INSO FOR INSERTION SEQUENCE ELEMENT IS911B-RELATED"/>
    <property type="match status" value="1"/>
</dbReference>
<dbReference type="PANTHER" id="PTHR46889">
    <property type="entry name" value="TRANSPOSASE INSF FOR INSERTION SEQUENCE IS3B-RELATED"/>
    <property type="match status" value="1"/>
</dbReference>
<dbReference type="InterPro" id="IPR025948">
    <property type="entry name" value="HTH-like_dom"/>
</dbReference>
<dbReference type="InterPro" id="IPR050900">
    <property type="entry name" value="Transposase_IS3/IS150/IS904"/>
</dbReference>
<feature type="region of interest" description="Disordered" evidence="1">
    <location>
        <begin position="120"/>
        <end position="149"/>
    </location>
</feature>
<gene>
    <name evidence="3" type="ORF">MPC4_170090</name>
</gene>
<evidence type="ECO:0000259" key="2">
    <source>
        <dbReference type="Pfam" id="PF13276"/>
    </source>
</evidence>
<dbReference type="Proteomes" id="UP000485880">
    <property type="component" value="Unassembled WGS sequence"/>
</dbReference>
<feature type="domain" description="HTH-like" evidence="2">
    <location>
        <begin position="44"/>
        <end position="88"/>
    </location>
</feature>
<evidence type="ECO:0000313" key="4">
    <source>
        <dbReference type="Proteomes" id="UP000485880"/>
    </source>
</evidence>
<comment type="caution">
    <text evidence="3">The sequence shown here is derived from an EMBL/GenBank/DDBJ whole genome shotgun (WGS) entry which is preliminary data.</text>
</comment>
<name>A0A8B6M5B6_METTU</name>
<dbReference type="EMBL" id="CABFMQ020000073">
    <property type="protein sequence ID" value="VTZ49559.1"/>
    <property type="molecule type" value="Genomic_DNA"/>
</dbReference>
<protein>
    <submittedName>
        <fullName evidence="3">Transposase</fullName>
    </submittedName>
</protein>
<feature type="compositionally biased region" description="Polar residues" evidence="1">
    <location>
        <begin position="120"/>
        <end position="137"/>
    </location>
</feature>
<keyword evidence="4" id="KW-1185">Reference proteome</keyword>
<sequence>MKFGFIAKHRSIWPMAWLCEALGVSHSGFHAWLARVPSARALADEALAPKVRASFVASARTYGARRVWRDVLADGVCCGLHKVERLMGRRACGLDPAGAPCRGTKVSAWCPQSRQMCSIASSRRSGQIKSGSPTSPMSGRRRAGSTSPL</sequence>
<accession>A0A8B6M5B6</accession>
<dbReference type="Pfam" id="PF13276">
    <property type="entry name" value="HTH_21"/>
    <property type="match status" value="1"/>
</dbReference>